<organism evidence="11 12">
    <name type="scientific">Rhodothermus profundi</name>
    <dbReference type="NCBI Taxonomy" id="633813"/>
    <lineage>
        <taxon>Bacteria</taxon>
        <taxon>Pseudomonadati</taxon>
        <taxon>Rhodothermota</taxon>
        <taxon>Rhodothermia</taxon>
        <taxon>Rhodothermales</taxon>
        <taxon>Rhodothermaceae</taxon>
        <taxon>Rhodothermus</taxon>
    </lineage>
</organism>
<proteinExistence type="inferred from homology"/>
<feature type="transmembrane region" description="Helical" evidence="8">
    <location>
        <begin position="164"/>
        <end position="186"/>
    </location>
</feature>
<feature type="domain" description="Ammonium transporter AmtB-like" evidence="10">
    <location>
        <begin position="46"/>
        <end position="445"/>
    </location>
</feature>
<dbReference type="InterPro" id="IPR002229">
    <property type="entry name" value="RhesusRHD"/>
</dbReference>
<reference evidence="12" key="1">
    <citation type="submission" date="2016-11" db="EMBL/GenBank/DDBJ databases">
        <authorList>
            <person name="Varghese N."/>
            <person name="Submissions S."/>
        </authorList>
    </citation>
    <scope>NUCLEOTIDE SEQUENCE [LARGE SCALE GENOMIC DNA]</scope>
    <source>
        <strain evidence="12">DSM 22212</strain>
    </source>
</reference>
<dbReference type="STRING" id="633813.SAMN04488087_1433"/>
<dbReference type="GO" id="GO:0097272">
    <property type="term" value="P:ammonium homeostasis"/>
    <property type="evidence" value="ECO:0007669"/>
    <property type="project" value="TreeGrafter"/>
</dbReference>
<dbReference type="Gene3D" id="1.10.3430.10">
    <property type="entry name" value="Ammonium transporter AmtB like domains"/>
    <property type="match status" value="1"/>
</dbReference>
<evidence type="ECO:0000259" key="10">
    <source>
        <dbReference type="Pfam" id="PF00909"/>
    </source>
</evidence>
<accession>A0A1M6TKF4</accession>
<dbReference type="GO" id="GO:0008519">
    <property type="term" value="F:ammonium channel activity"/>
    <property type="evidence" value="ECO:0007669"/>
    <property type="project" value="InterPro"/>
</dbReference>
<dbReference type="SUPFAM" id="SSF111352">
    <property type="entry name" value="Ammonium transporter"/>
    <property type="match status" value="1"/>
</dbReference>
<dbReference type="PRINTS" id="PR00342">
    <property type="entry name" value="RHESUSRHD"/>
</dbReference>
<dbReference type="InterPro" id="IPR029020">
    <property type="entry name" value="Ammonium/urea_transptr"/>
</dbReference>
<dbReference type="OrthoDB" id="9814202at2"/>
<keyword evidence="4 8" id="KW-0812">Transmembrane</keyword>
<dbReference type="PANTHER" id="PTHR11730">
    <property type="entry name" value="AMMONIUM TRANSPORTER"/>
    <property type="match status" value="1"/>
</dbReference>
<feature type="transmembrane region" description="Helical" evidence="8">
    <location>
        <begin position="45"/>
        <end position="65"/>
    </location>
</feature>
<evidence type="ECO:0000256" key="8">
    <source>
        <dbReference type="RuleBase" id="RU362002"/>
    </source>
</evidence>
<evidence type="ECO:0000256" key="3">
    <source>
        <dbReference type="ARBA" id="ARBA00022448"/>
    </source>
</evidence>
<dbReference type="InterPro" id="IPR024041">
    <property type="entry name" value="NH4_transpt_AmtB-like_dom"/>
</dbReference>
<evidence type="ECO:0000256" key="1">
    <source>
        <dbReference type="ARBA" id="ARBA00004141"/>
    </source>
</evidence>
<sequence length="461" mass="48468">MKTSRRYAYGLLLTTLSLLLASPVLASDPSGQATLEADPAAPANFVWVLLAAFLVFFMQPGFALLEAGLTRAKNTVNILTKNVLDFCMAALAFWAFGYALMFGGSGMAPGLDKGNPYIGYSGFFLSGEAYDVSTILYWLFQMVFAATAATIVSGAMAERTKVTAYLAYSFLVSATIYPIYGHWVWGGGWLGEMGAVDFAGSGVVHAVGGILGLIGAWKLGPRIGKYDEQGRPRPIPGHNLALATLGVFILFFGWFGFNAGSTVAATELRISVIATNTALAAVAGGVAAMYLTMIRTGRVDLLATGNGILAGLVAITAPCAYVAPWAAVVIGALGGLIMLWAAHFVEHTLKIDDPIGAFAVHGAAGLFGVLAVGIFADGTYGVSGLIVGDTHQLVVQLISIVALVLWTSITGWLLFTLLDKTMGLRISREHELAGLDLTEHGMPAYTFDNTQTEKTGKTVGA</sequence>
<feature type="transmembrane region" description="Helical" evidence="8">
    <location>
        <begin position="396"/>
        <end position="418"/>
    </location>
</feature>
<feature type="transmembrane region" description="Helical" evidence="8">
    <location>
        <begin position="86"/>
        <end position="108"/>
    </location>
</feature>
<keyword evidence="7 8" id="KW-0924">Ammonia transport</keyword>
<evidence type="ECO:0000256" key="2">
    <source>
        <dbReference type="ARBA" id="ARBA00005887"/>
    </source>
</evidence>
<evidence type="ECO:0000256" key="7">
    <source>
        <dbReference type="ARBA" id="ARBA00023177"/>
    </source>
</evidence>
<dbReference type="NCBIfam" id="TIGR00836">
    <property type="entry name" value="amt"/>
    <property type="match status" value="1"/>
</dbReference>
<feature type="transmembrane region" description="Helical" evidence="8">
    <location>
        <begin position="323"/>
        <end position="345"/>
    </location>
</feature>
<evidence type="ECO:0000256" key="5">
    <source>
        <dbReference type="ARBA" id="ARBA00022989"/>
    </source>
</evidence>
<feature type="transmembrane region" description="Helical" evidence="8">
    <location>
        <begin position="198"/>
        <end position="219"/>
    </location>
</feature>
<dbReference type="Pfam" id="PF00909">
    <property type="entry name" value="Ammonium_transp"/>
    <property type="match status" value="1"/>
</dbReference>
<evidence type="ECO:0000313" key="11">
    <source>
        <dbReference type="EMBL" id="SHK57441.1"/>
    </source>
</evidence>
<dbReference type="Proteomes" id="UP000185812">
    <property type="component" value="Unassembled WGS sequence"/>
</dbReference>
<evidence type="ECO:0000256" key="4">
    <source>
        <dbReference type="ARBA" id="ARBA00022692"/>
    </source>
</evidence>
<dbReference type="FunFam" id="1.10.3430.10:FF:000008">
    <property type="entry name" value="Ammonium transporter"/>
    <property type="match status" value="1"/>
</dbReference>
<keyword evidence="9" id="KW-0732">Signal</keyword>
<feature type="signal peptide" evidence="9">
    <location>
        <begin position="1"/>
        <end position="26"/>
    </location>
</feature>
<keyword evidence="6 8" id="KW-0472">Membrane</keyword>
<keyword evidence="5 8" id="KW-1133">Transmembrane helix</keyword>
<dbReference type="EMBL" id="FRAU01000004">
    <property type="protein sequence ID" value="SHK57441.1"/>
    <property type="molecule type" value="Genomic_DNA"/>
</dbReference>
<feature type="transmembrane region" description="Helical" evidence="8">
    <location>
        <begin position="135"/>
        <end position="157"/>
    </location>
</feature>
<evidence type="ECO:0000256" key="6">
    <source>
        <dbReference type="ARBA" id="ARBA00023136"/>
    </source>
</evidence>
<evidence type="ECO:0000256" key="9">
    <source>
        <dbReference type="SAM" id="SignalP"/>
    </source>
</evidence>
<comment type="similarity">
    <text evidence="2 8">Belongs to the ammonia transporter channel (TC 1.A.11.2) family.</text>
</comment>
<evidence type="ECO:0000313" key="12">
    <source>
        <dbReference type="Proteomes" id="UP000185812"/>
    </source>
</evidence>
<feature type="chain" id="PRO_5012748445" description="Ammonium transporter" evidence="9">
    <location>
        <begin position="27"/>
        <end position="461"/>
    </location>
</feature>
<dbReference type="GO" id="GO:0005886">
    <property type="term" value="C:plasma membrane"/>
    <property type="evidence" value="ECO:0007669"/>
    <property type="project" value="UniProtKB-SubCell"/>
</dbReference>
<dbReference type="PANTHER" id="PTHR11730:SF6">
    <property type="entry name" value="AMMONIUM TRANSPORTER"/>
    <property type="match status" value="1"/>
</dbReference>
<protein>
    <recommendedName>
        <fullName evidence="8">Ammonium transporter</fullName>
    </recommendedName>
</protein>
<keyword evidence="3 8" id="KW-0813">Transport</keyword>
<dbReference type="RefSeq" id="WP_072715293.1">
    <property type="nucleotide sequence ID" value="NZ_FRAU01000004.1"/>
</dbReference>
<dbReference type="InterPro" id="IPR001905">
    <property type="entry name" value="Ammonium_transpt"/>
</dbReference>
<feature type="transmembrane region" description="Helical" evidence="8">
    <location>
        <begin position="269"/>
        <end position="292"/>
    </location>
</feature>
<dbReference type="AlphaFoldDB" id="A0A1M6TKF4"/>
<feature type="transmembrane region" description="Helical" evidence="8">
    <location>
        <begin position="299"/>
        <end position="317"/>
    </location>
</feature>
<comment type="subcellular location">
    <subcellularLocation>
        <location evidence="8">Cell membrane</location>
        <topology evidence="8">Multi-pass membrane protein</topology>
    </subcellularLocation>
    <subcellularLocation>
        <location evidence="1">Membrane</location>
        <topology evidence="1">Multi-pass membrane protein</topology>
    </subcellularLocation>
</comment>
<feature type="transmembrane region" description="Helical" evidence="8">
    <location>
        <begin position="357"/>
        <end position="376"/>
    </location>
</feature>
<name>A0A1M6TKF4_9BACT</name>
<feature type="transmembrane region" description="Helical" evidence="8">
    <location>
        <begin position="240"/>
        <end position="257"/>
    </location>
</feature>
<gene>
    <name evidence="11" type="ORF">SAMN04488087_1433</name>
</gene>
<keyword evidence="12" id="KW-1185">Reference proteome</keyword>